<protein>
    <submittedName>
        <fullName evidence="1">Uncharacterized protein</fullName>
    </submittedName>
</protein>
<sequence length="60" mass="6960">MKENSAYSQKIRRKIKVIKLSDEKIKVEFIKEVTINGVSKNSPSCLVFENINSVRKQLCF</sequence>
<proteinExistence type="predicted"/>
<evidence type="ECO:0000313" key="2">
    <source>
        <dbReference type="Proteomes" id="UP000321397"/>
    </source>
</evidence>
<dbReference type="AlphaFoldDB" id="A0A510K7X7"/>
<dbReference type="EMBL" id="AP019834">
    <property type="protein sequence ID" value="BBM47758.1"/>
    <property type="molecule type" value="Genomic_DNA"/>
</dbReference>
<accession>A0A510K7X7</accession>
<dbReference type="RefSeq" id="WP_146960973.1">
    <property type="nucleotide sequence ID" value="NZ_AP019834.1"/>
</dbReference>
<dbReference type="Proteomes" id="UP000321397">
    <property type="component" value="Chromosome"/>
</dbReference>
<organism evidence="1 2">
    <name type="scientific">Leptotrichia wadei</name>
    <dbReference type="NCBI Taxonomy" id="157687"/>
    <lineage>
        <taxon>Bacteria</taxon>
        <taxon>Fusobacteriati</taxon>
        <taxon>Fusobacteriota</taxon>
        <taxon>Fusobacteriia</taxon>
        <taxon>Fusobacteriales</taxon>
        <taxon>Leptotrichiaceae</taxon>
        <taxon>Leptotrichia</taxon>
    </lineage>
</organism>
<evidence type="ECO:0000313" key="1">
    <source>
        <dbReference type="EMBL" id="BBM47758.1"/>
    </source>
</evidence>
<reference evidence="1 2" key="1">
    <citation type="submission" date="2019-07" db="EMBL/GenBank/DDBJ databases">
        <title>Complete Genome Sequence of Leptotrichia wadei Strain JMUB3933.</title>
        <authorList>
            <person name="Watanabe S."/>
            <person name="Cui L."/>
        </authorList>
    </citation>
    <scope>NUCLEOTIDE SEQUENCE [LARGE SCALE GENOMIC DNA]</scope>
    <source>
        <strain evidence="1 2">JMUB3933</strain>
    </source>
</reference>
<name>A0A510K7X7_9FUSO</name>
<gene>
    <name evidence="1" type="ORF">JMUB3933_1259</name>
</gene>